<dbReference type="Proteomes" id="UP001652700">
    <property type="component" value="Unplaced"/>
</dbReference>
<dbReference type="KEGG" id="dvv:114326045"/>
<reference evidence="2" key="2">
    <citation type="submission" date="2025-05" db="UniProtKB">
        <authorList>
            <consortium name="EnsemblMetazoa"/>
        </authorList>
    </citation>
    <scope>IDENTIFICATION</scope>
</reference>
<evidence type="ECO:0000313" key="4">
    <source>
        <dbReference type="RefSeq" id="XP_028130046.1"/>
    </source>
</evidence>
<protein>
    <submittedName>
        <fullName evidence="4">Uncharacterized protein LOC114326045</fullName>
    </submittedName>
</protein>
<dbReference type="GeneID" id="114326045"/>
<evidence type="ECO:0000313" key="3">
    <source>
        <dbReference type="Proteomes" id="UP001652700"/>
    </source>
</evidence>
<gene>
    <name evidence="4" type="primary">LOC114326045</name>
</gene>
<dbReference type="OrthoDB" id="6694653at2759"/>
<keyword evidence="3" id="KW-1185">Reference proteome</keyword>
<dbReference type="InParanoid" id="A0A6P7F3T4"/>
<dbReference type="AlphaFoldDB" id="A0A6P7F3T4"/>
<dbReference type="RefSeq" id="XP_028130046.1">
    <property type="nucleotide sequence ID" value="XM_028274245.1"/>
</dbReference>
<reference evidence="4" key="1">
    <citation type="submission" date="2025-04" db="UniProtKB">
        <authorList>
            <consortium name="RefSeq"/>
        </authorList>
    </citation>
    <scope>IDENTIFICATION</scope>
    <source>
        <tissue evidence="4">Whole insect</tissue>
    </source>
</reference>
<accession>A0A6P7F3T4</accession>
<evidence type="ECO:0000256" key="1">
    <source>
        <dbReference type="SAM" id="SignalP"/>
    </source>
</evidence>
<organism evidence="4">
    <name type="scientific">Diabrotica virgifera virgifera</name>
    <name type="common">western corn rootworm</name>
    <dbReference type="NCBI Taxonomy" id="50390"/>
    <lineage>
        <taxon>Eukaryota</taxon>
        <taxon>Metazoa</taxon>
        <taxon>Ecdysozoa</taxon>
        <taxon>Arthropoda</taxon>
        <taxon>Hexapoda</taxon>
        <taxon>Insecta</taxon>
        <taxon>Pterygota</taxon>
        <taxon>Neoptera</taxon>
        <taxon>Endopterygota</taxon>
        <taxon>Coleoptera</taxon>
        <taxon>Polyphaga</taxon>
        <taxon>Cucujiformia</taxon>
        <taxon>Chrysomeloidea</taxon>
        <taxon>Chrysomelidae</taxon>
        <taxon>Galerucinae</taxon>
        <taxon>Diabroticina</taxon>
        <taxon>Diabroticites</taxon>
        <taxon>Diabrotica</taxon>
    </lineage>
</organism>
<sequence length="124" mass="14115">MKTVCFIFAALAVALVKGDEISDCKCNSLREPRKDPDGIVRCHAKRVFLLPVECNLPIYPDCTCSEPATAKTLTPDHETNRTEYSCTKYGHGKLIKKWPCENEDEWNKFYEEYPNLKPLTTATV</sequence>
<proteinExistence type="predicted"/>
<keyword evidence="1" id="KW-0732">Signal</keyword>
<feature type="signal peptide" evidence="1">
    <location>
        <begin position="1"/>
        <end position="18"/>
    </location>
</feature>
<dbReference type="EnsemblMetazoa" id="XM_028274245.2">
    <property type="protein sequence ID" value="XP_028130046.1"/>
    <property type="gene ID" value="LOC114326045"/>
</dbReference>
<evidence type="ECO:0000313" key="2">
    <source>
        <dbReference type="EnsemblMetazoa" id="XP_028130046.1"/>
    </source>
</evidence>
<name>A0A6P7F3T4_DIAVI</name>
<feature type="chain" id="PRO_5027925904" evidence="1">
    <location>
        <begin position="19"/>
        <end position="124"/>
    </location>
</feature>